<protein>
    <submittedName>
        <fullName evidence="3">Uncharacterized protein</fullName>
    </submittedName>
</protein>
<reference evidence="3 4" key="1">
    <citation type="submission" date="2019-07" db="EMBL/GenBank/DDBJ databases">
        <title>De Novo Assembly of kiwifruit Actinidia rufa.</title>
        <authorList>
            <person name="Sugita-Konishi S."/>
            <person name="Sato K."/>
            <person name="Mori E."/>
            <person name="Abe Y."/>
            <person name="Kisaki G."/>
            <person name="Hamano K."/>
            <person name="Suezawa K."/>
            <person name="Otani M."/>
            <person name="Fukuda T."/>
            <person name="Manabe T."/>
            <person name="Gomi K."/>
            <person name="Tabuchi M."/>
            <person name="Akimitsu K."/>
            <person name="Kataoka I."/>
        </authorList>
    </citation>
    <scope>NUCLEOTIDE SEQUENCE [LARGE SCALE GENOMIC DNA]</scope>
    <source>
        <strain evidence="4">cv. Fuchu</strain>
    </source>
</reference>
<keyword evidence="1" id="KW-0812">Transmembrane</keyword>
<accession>A0A7J0GAZ7</accession>
<keyword evidence="4" id="KW-1185">Reference proteome</keyword>
<keyword evidence="2" id="KW-0732">Signal</keyword>
<feature type="signal peptide" evidence="2">
    <location>
        <begin position="1"/>
        <end position="21"/>
    </location>
</feature>
<organism evidence="3 4">
    <name type="scientific">Actinidia rufa</name>
    <dbReference type="NCBI Taxonomy" id="165716"/>
    <lineage>
        <taxon>Eukaryota</taxon>
        <taxon>Viridiplantae</taxon>
        <taxon>Streptophyta</taxon>
        <taxon>Embryophyta</taxon>
        <taxon>Tracheophyta</taxon>
        <taxon>Spermatophyta</taxon>
        <taxon>Magnoliopsida</taxon>
        <taxon>eudicotyledons</taxon>
        <taxon>Gunneridae</taxon>
        <taxon>Pentapetalae</taxon>
        <taxon>asterids</taxon>
        <taxon>Ericales</taxon>
        <taxon>Actinidiaceae</taxon>
        <taxon>Actinidia</taxon>
    </lineage>
</organism>
<evidence type="ECO:0000256" key="1">
    <source>
        <dbReference type="SAM" id="Phobius"/>
    </source>
</evidence>
<evidence type="ECO:0000313" key="3">
    <source>
        <dbReference type="EMBL" id="GFZ07931.1"/>
    </source>
</evidence>
<evidence type="ECO:0000313" key="4">
    <source>
        <dbReference type="Proteomes" id="UP000585474"/>
    </source>
</evidence>
<dbReference type="AlphaFoldDB" id="A0A7J0GAZ7"/>
<gene>
    <name evidence="3" type="ORF">Acr_19g0008680</name>
</gene>
<name>A0A7J0GAZ7_9ERIC</name>
<evidence type="ECO:0000256" key="2">
    <source>
        <dbReference type="SAM" id="SignalP"/>
    </source>
</evidence>
<keyword evidence="1" id="KW-0472">Membrane</keyword>
<feature type="transmembrane region" description="Helical" evidence="1">
    <location>
        <begin position="31"/>
        <end position="50"/>
    </location>
</feature>
<feature type="chain" id="PRO_5029583728" evidence="2">
    <location>
        <begin position="22"/>
        <end position="79"/>
    </location>
</feature>
<keyword evidence="1" id="KW-1133">Transmembrane helix</keyword>
<sequence>MGFSLFALAIFIFFTLDSDYASSPVYAASEGVQFCGFLIVLLYEFLFLLGDPKKCNVKWLIRLSSVIMGWLSSLEVRYW</sequence>
<comment type="caution">
    <text evidence="3">The sequence shown here is derived from an EMBL/GenBank/DDBJ whole genome shotgun (WGS) entry which is preliminary data.</text>
</comment>
<proteinExistence type="predicted"/>
<dbReference type="EMBL" id="BJWL01000019">
    <property type="protein sequence ID" value="GFZ07931.1"/>
    <property type="molecule type" value="Genomic_DNA"/>
</dbReference>
<dbReference type="Proteomes" id="UP000585474">
    <property type="component" value="Unassembled WGS sequence"/>
</dbReference>